<dbReference type="EMBL" id="FNVU01000029">
    <property type="protein sequence ID" value="SEG94243.1"/>
    <property type="molecule type" value="Genomic_DNA"/>
</dbReference>
<sequence length="262" mass="27788">MNGERTVVREQLWVGPPGRRCLVVTDRPAAGDVLGTVCLAHGLTGDRAGPQDLLARLSARLCARLGVRVVRFDMTGSGDSECDFAATRFSGMAGDFVRVARATCPAGEPLVCAGISIGGVPAVMAAHELGLLDDGPRPAGVLLLSSDLIQGVRFATDGVTAIRGGEFHLPAAFFRERETIRPRDLLLATGLPFLLCYGTQDAKLAREATWFTGHGGTVRAVDSDHLFESSAARRVLADACARFLVSTFSSFLSTSDVREDAQ</sequence>
<dbReference type="OrthoDB" id="9789573at2"/>
<organism evidence="1 2">
    <name type="scientific">Actinacidiphila yanglinensis</name>
    <dbReference type="NCBI Taxonomy" id="310779"/>
    <lineage>
        <taxon>Bacteria</taxon>
        <taxon>Bacillati</taxon>
        <taxon>Actinomycetota</taxon>
        <taxon>Actinomycetes</taxon>
        <taxon>Kitasatosporales</taxon>
        <taxon>Streptomycetaceae</taxon>
        <taxon>Actinacidiphila</taxon>
    </lineage>
</organism>
<dbReference type="Proteomes" id="UP000236754">
    <property type="component" value="Unassembled WGS sequence"/>
</dbReference>
<dbReference type="Gene3D" id="3.40.50.1820">
    <property type="entry name" value="alpha/beta hydrolase"/>
    <property type="match status" value="1"/>
</dbReference>
<dbReference type="InterPro" id="IPR029058">
    <property type="entry name" value="AB_hydrolase_fold"/>
</dbReference>
<protein>
    <submittedName>
        <fullName evidence="1">Putative redox protein</fullName>
    </submittedName>
</protein>
<dbReference type="GO" id="GO:0003824">
    <property type="term" value="F:catalytic activity"/>
    <property type="evidence" value="ECO:0007669"/>
    <property type="project" value="UniProtKB-ARBA"/>
</dbReference>
<accession>A0A1H6EAJ0</accession>
<name>A0A1H6EAJ0_9ACTN</name>
<reference evidence="1 2" key="1">
    <citation type="submission" date="2016-10" db="EMBL/GenBank/DDBJ databases">
        <authorList>
            <person name="de Groot N.N."/>
        </authorList>
    </citation>
    <scope>NUCLEOTIDE SEQUENCE [LARGE SCALE GENOMIC DNA]</scope>
    <source>
        <strain evidence="1 2">CGMCC 4.2023</strain>
    </source>
</reference>
<dbReference type="RefSeq" id="WP_103890747.1">
    <property type="nucleotide sequence ID" value="NZ_FNVU01000029.1"/>
</dbReference>
<evidence type="ECO:0000313" key="1">
    <source>
        <dbReference type="EMBL" id="SEG94243.1"/>
    </source>
</evidence>
<evidence type="ECO:0000313" key="2">
    <source>
        <dbReference type="Proteomes" id="UP000236754"/>
    </source>
</evidence>
<dbReference type="SUPFAM" id="SSF53474">
    <property type="entry name" value="alpha/beta-Hydrolases"/>
    <property type="match status" value="1"/>
</dbReference>
<dbReference type="AlphaFoldDB" id="A0A1H6EAJ0"/>
<keyword evidence="2" id="KW-1185">Reference proteome</keyword>
<gene>
    <name evidence="1" type="ORF">SAMN05216223_12991</name>
</gene>
<proteinExistence type="predicted"/>